<keyword evidence="1" id="KW-0808">Transferase</keyword>
<dbReference type="GO" id="GO:0016787">
    <property type="term" value="F:hydrolase activity"/>
    <property type="evidence" value="ECO:0007669"/>
    <property type="project" value="UniProtKB-KW"/>
</dbReference>
<dbReference type="SUPFAM" id="SSF56672">
    <property type="entry name" value="DNA/RNA polymerases"/>
    <property type="match status" value="1"/>
</dbReference>
<evidence type="ECO:0000313" key="8">
    <source>
        <dbReference type="EMBL" id="PSS18573.1"/>
    </source>
</evidence>
<evidence type="ECO:0000256" key="5">
    <source>
        <dbReference type="ARBA" id="ARBA00022801"/>
    </source>
</evidence>
<evidence type="ECO:0000256" key="6">
    <source>
        <dbReference type="ARBA" id="ARBA00022918"/>
    </source>
</evidence>
<dbReference type="OrthoDB" id="2446696at2759"/>
<dbReference type="AlphaFoldDB" id="A0A2T3B202"/>
<reference evidence="8 9" key="1">
    <citation type="journal article" date="2018" name="New Phytol.">
        <title>Comparative genomics and transcriptomics depict ericoid mycorrhizal fungi as versatile saprotrophs and plant mutualists.</title>
        <authorList>
            <person name="Martino E."/>
            <person name="Morin E."/>
            <person name="Grelet G.A."/>
            <person name="Kuo A."/>
            <person name="Kohler A."/>
            <person name="Daghino S."/>
            <person name="Barry K.W."/>
            <person name="Cichocki N."/>
            <person name="Clum A."/>
            <person name="Dockter R.B."/>
            <person name="Hainaut M."/>
            <person name="Kuo R.C."/>
            <person name="LaButti K."/>
            <person name="Lindahl B.D."/>
            <person name="Lindquist E.A."/>
            <person name="Lipzen A."/>
            <person name="Khouja H.R."/>
            <person name="Magnuson J."/>
            <person name="Murat C."/>
            <person name="Ohm R.A."/>
            <person name="Singer S.W."/>
            <person name="Spatafora J.W."/>
            <person name="Wang M."/>
            <person name="Veneault-Fourrey C."/>
            <person name="Henrissat B."/>
            <person name="Grigoriev I.V."/>
            <person name="Martin F.M."/>
            <person name="Perotto S."/>
        </authorList>
    </citation>
    <scope>NUCLEOTIDE SEQUENCE [LARGE SCALE GENOMIC DNA]</scope>
    <source>
        <strain evidence="8 9">ATCC 22711</strain>
    </source>
</reference>
<proteinExistence type="predicted"/>
<dbReference type="GO" id="GO:0003964">
    <property type="term" value="F:RNA-directed DNA polymerase activity"/>
    <property type="evidence" value="ECO:0007669"/>
    <property type="project" value="UniProtKB-KW"/>
</dbReference>
<keyword evidence="2" id="KW-0548">Nucleotidyltransferase</keyword>
<dbReference type="EMBL" id="KZ679011">
    <property type="protein sequence ID" value="PSS18573.1"/>
    <property type="molecule type" value="Genomic_DNA"/>
</dbReference>
<protein>
    <recommendedName>
        <fullName evidence="7">Reverse transcriptase RNase H-like domain-containing protein</fullName>
    </recommendedName>
</protein>
<name>A0A2T3B202_AMORE</name>
<keyword evidence="3" id="KW-0540">Nuclease</keyword>
<dbReference type="InterPro" id="IPR043502">
    <property type="entry name" value="DNA/RNA_pol_sf"/>
</dbReference>
<evidence type="ECO:0000313" key="9">
    <source>
        <dbReference type="Proteomes" id="UP000241818"/>
    </source>
</evidence>
<feature type="non-terminal residue" evidence="8">
    <location>
        <position position="1"/>
    </location>
</feature>
<dbReference type="GO" id="GO:0004519">
    <property type="term" value="F:endonuclease activity"/>
    <property type="evidence" value="ECO:0007669"/>
    <property type="project" value="UniProtKB-KW"/>
</dbReference>
<gene>
    <name evidence="8" type="ORF">M430DRAFT_101476</name>
</gene>
<dbReference type="GeneID" id="36568791"/>
<dbReference type="Pfam" id="PF17917">
    <property type="entry name" value="RT_RNaseH"/>
    <property type="match status" value="1"/>
</dbReference>
<accession>A0A2T3B202</accession>
<organism evidence="8 9">
    <name type="scientific">Amorphotheca resinae ATCC 22711</name>
    <dbReference type="NCBI Taxonomy" id="857342"/>
    <lineage>
        <taxon>Eukaryota</taxon>
        <taxon>Fungi</taxon>
        <taxon>Dikarya</taxon>
        <taxon>Ascomycota</taxon>
        <taxon>Pezizomycotina</taxon>
        <taxon>Leotiomycetes</taxon>
        <taxon>Helotiales</taxon>
        <taxon>Amorphothecaceae</taxon>
        <taxon>Amorphotheca</taxon>
    </lineage>
</organism>
<feature type="domain" description="Reverse transcriptase RNase H-like" evidence="7">
    <location>
        <begin position="6"/>
        <end position="56"/>
    </location>
</feature>
<dbReference type="InterPro" id="IPR041373">
    <property type="entry name" value="RT_RNaseH"/>
</dbReference>
<evidence type="ECO:0000256" key="4">
    <source>
        <dbReference type="ARBA" id="ARBA00022759"/>
    </source>
</evidence>
<evidence type="ECO:0000259" key="7">
    <source>
        <dbReference type="Pfam" id="PF17917"/>
    </source>
</evidence>
<sequence>DNKRVVQPYTYFLKKNNLAKYNYKIYNKEILAIIYCLKDVKSFKICTDYKNLEYFITI</sequence>
<evidence type="ECO:0000256" key="2">
    <source>
        <dbReference type="ARBA" id="ARBA00022695"/>
    </source>
</evidence>
<dbReference type="InParanoid" id="A0A2T3B202"/>
<keyword evidence="4" id="KW-0255">Endonuclease</keyword>
<evidence type="ECO:0000256" key="3">
    <source>
        <dbReference type="ARBA" id="ARBA00022722"/>
    </source>
</evidence>
<dbReference type="RefSeq" id="XP_024720925.1">
    <property type="nucleotide sequence ID" value="XM_024860710.1"/>
</dbReference>
<keyword evidence="6" id="KW-0695">RNA-directed DNA polymerase</keyword>
<keyword evidence="5" id="KW-0378">Hydrolase</keyword>
<evidence type="ECO:0000256" key="1">
    <source>
        <dbReference type="ARBA" id="ARBA00022679"/>
    </source>
</evidence>
<keyword evidence="9" id="KW-1185">Reference proteome</keyword>
<dbReference type="Proteomes" id="UP000241818">
    <property type="component" value="Unassembled WGS sequence"/>
</dbReference>